<evidence type="ECO:0000256" key="4">
    <source>
        <dbReference type="ARBA" id="ARBA00022679"/>
    </source>
</evidence>
<evidence type="ECO:0000256" key="5">
    <source>
        <dbReference type="ARBA" id="ARBA00022723"/>
    </source>
</evidence>
<dbReference type="GO" id="GO:0046872">
    <property type="term" value="F:metal ion binding"/>
    <property type="evidence" value="ECO:0007669"/>
    <property type="project" value="UniProtKB-KW"/>
</dbReference>
<dbReference type="STRING" id="6265.A0A0B2VD05"/>
<sequence>MAFCAPPKPNCGFLEHGCALYGGLQIRPNVPTSATAADFYIPQFNLAAHWQKPFLVPHSIGFLSVLTRPLDWSSPNDVPCRPPGQWYFDTPACVLKNRNLLTGLLDEDVEDDVIRLWAVNELSSRESLMEFRVKRKEEEDGLGRDWELVGGNEERNALEGEAGIDDSMICERSGKDWKRDVTALTSRGSQRLLSTQFGSSLDDHPLTTCRNGADRFGAERASTSNCHSGPVACLNLPSPALQLLAWPSAGRNAYVLIRTEKSLCLYNSEKKEINTLYSSRMQYVTPMPYMDEELLMMDQEKLVWYGGVEQGSARLARVKCVGNIQLVCPSDHPRIIYVADAESVWMVDLRDGTSHGSILYSVPEFDDTRDCGLLYSYHDAFPKPKVQHICAFNRRPRMLLVVTSNKFNLIDERMPGVCCIEQSHSIADGGDYILSAPSFTDSEHDGHIYPFYVIRNVTLADVQQISFYDHAQAKQWSSLSHVKRLPEPADIARFLDEQRKYGIRISKGQQRRLFGDGPTRAIHVQDGLKSRDSRERHILFRMVSDGSIWYEETGVEDDREIEEEALSKSVEKVRRMVNEIGDVRGPIWEDNVNSSLLQQPESLIQRWNIEGPMGSTGVDDEPLGQLDNPLKTVISTDYPQAQPQLHFDDSDHMISDVVLNCCDKDAYGFRGSMSSAAQSVEGNLFEDVQEAVKETTEIPIPKWCIYDSAHISQTYVALCSLLILGDDLSRVDRKAVLLGVSYNQLEDGSFRGQRETESDMRFVYCAVAICYMLNDFSAINMQKMLNFIRKSVNYDGGIGEGPSLESHGGSTFCAIASLAMSGHLWDESVLDRRQIERLKKWALWKQTEGFHGRANKPDDSCYAFWIGATLKMLDVHSLIDGATLRSFLLSAQDDRVGGFSKYPGSNPGCDKDAYGFRGSMSSAAQSVEGNLFEDVQEAVKETTEIPIPKWCIYDSAHISQTYVALCSLLILGDDLSRVDRKAVLLGVSYNQLEDGSFRGQRETESDMRFVYCAVAICYMLNDFSAINMQKMLNFIRKSVNYDGGIGEGPSLESHGGSTFCAIASLAMSGHLWDESVLDRRQIERLKKWALWKQTEGFHGRANKPDDSCYAFWIGATLKMLDVHSLIDGATLRSFLLSAQDDRVGGFSKYPGSNPDALHTYFSIGALSLLGEPNLRVMFPPLNTTARAHERLMRLRRPDDRSTVTTGDF</sequence>
<proteinExistence type="inferred from homology"/>
<dbReference type="SUPFAM" id="SSF48239">
    <property type="entry name" value="Terpenoid cyclases/Protein prenyltransferases"/>
    <property type="match status" value="2"/>
</dbReference>
<evidence type="ECO:0000313" key="9">
    <source>
        <dbReference type="EMBL" id="KHN79349.1"/>
    </source>
</evidence>
<dbReference type="InterPro" id="IPR008930">
    <property type="entry name" value="Terpenoid_cyclase/PrenylTrfase"/>
</dbReference>
<keyword evidence="4 9" id="KW-0808">Transferase</keyword>
<evidence type="ECO:0000259" key="8">
    <source>
        <dbReference type="Pfam" id="PF00432"/>
    </source>
</evidence>
<organism evidence="9 10">
    <name type="scientific">Toxocara canis</name>
    <name type="common">Canine roundworm</name>
    <dbReference type="NCBI Taxonomy" id="6265"/>
    <lineage>
        <taxon>Eukaryota</taxon>
        <taxon>Metazoa</taxon>
        <taxon>Ecdysozoa</taxon>
        <taxon>Nematoda</taxon>
        <taxon>Chromadorea</taxon>
        <taxon>Rhabditida</taxon>
        <taxon>Spirurina</taxon>
        <taxon>Ascaridomorpha</taxon>
        <taxon>Ascaridoidea</taxon>
        <taxon>Toxocaridae</taxon>
        <taxon>Toxocara</taxon>
    </lineage>
</organism>
<gene>
    <name evidence="9" type="primary">PGGT1B</name>
    <name evidence="9" type="ORF">Tcan_04475</name>
</gene>
<dbReference type="Pfam" id="PF00432">
    <property type="entry name" value="Prenyltrans"/>
    <property type="match status" value="2"/>
</dbReference>
<dbReference type="InterPro" id="IPR001330">
    <property type="entry name" value="Prenyltrans"/>
</dbReference>
<evidence type="ECO:0000256" key="7">
    <source>
        <dbReference type="ARBA" id="ARBA00022833"/>
    </source>
</evidence>
<reference evidence="9 10" key="1">
    <citation type="submission" date="2014-11" db="EMBL/GenBank/DDBJ databases">
        <title>Genetic blueprint of the zoonotic pathogen Toxocara canis.</title>
        <authorList>
            <person name="Zhu X.-Q."/>
            <person name="Korhonen P.K."/>
            <person name="Cai H."/>
            <person name="Young N.D."/>
            <person name="Nejsum P."/>
            <person name="von Samson-Himmelstjerna G."/>
            <person name="Boag P.R."/>
            <person name="Tan P."/>
            <person name="Li Q."/>
            <person name="Min J."/>
            <person name="Yang Y."/>
            <person name="Wang X."/>
            <person name="Fang X."/>
            <person name="Hall R.S."/>
            <person name="Hofmann A."/>
            <person name="Sternberg P.W."/>
            <person name="Jex A.R."/>
            <person name="Gasser R.B."/>
        </authorList>
    </citation>
    <scope>NUCLEOTIDE SEQUENCE [LARGE SCALE GENOMIC DNA]</scope>
    <source>
        <strain evidence="9">PN_DK_2014</strain>
    </source>
</reference>
<keyword evidence="3" id="KW-0637">Prenyltransferase</keyword>
<evidence type="ECO:0000313" key="10">
    <source>
        <dbReference type="Proteomes" id="UP000031036"/>
    </source>
</evidence>
<evidence type="ECO:0000256" key="6">
    <source>
        <dbReference type="ARBA" id="ARBA00022737"/>
    </source>
</evidence>
<dbReference type="EMBL" id="JPKZ01001927">
    <property type="protein sequence ID" value="KHN79349.1"/>
    <property type="molecule type" value="Genomic_DNA"/>
</dbReference>
<comment type="cofactor">
    <cofactor evidence="1">
        <name>Zn(2+)</name>
        <dbReference type="ChEBI" id="CHEBI:29105"/>
    </cofactor>
</comment>
<keyword evidence="10" id="KW-1185">Reference proteome</keyword>
<dbReference type="PANTHER" id="PTHR11774:SF4">
    <property type="entry name" value="GERANYLGERANYL TRANSFERASE TYPE-1 SUBUNIT BETA"/>
    <property type="match status" value="1"/>
</dbReference>
<feature type="domain" description="Prenyltransferase alpha-alpha toroid" evidence="8">
    <location>
        <begin position="910"/>
        <end position="1182"/>
    </location>
</feature>
<dbReference type="OrthoDB" id="24893at2759"/>
<dbReference type="PANTHER" id="PTHR11774">
    <property type="entry name" value="GERANYLGERANYL TRANSFERASE TYPE BETA SUBUNIT"/>
    <property type="match status" value="1"/>
</dbReference>
<protein>
    <submittedName>
        <fullName evidence="9">Geranylgeranyl transferase type-1 subunit beta</fullName>
    </submittedName>
</protein>
<comment type="caution">
    <text evidence="9">The sequence shown here is derived from an EMBL/GenBank/DDBJ whole genome shotgun (WGS) entry which is preliminary data.</text>
</comment>
<dbReference type="InterPro" id="IPR045089">
    <property type="entry name" value="PGGT1B-like"/>
</dbReference>
<evidence type="ECO:0000256" key="2">
    <source>
        <dbReference type="ARBA" id="ARBA00010497"/>
    </source>
</evidence>
<dbReference type="Gene3D" id="1.50.10.20">
    <property type="match status" value="2"/>
</dbReference>
<dbReference type="GO" id="GO:0004662">
    <property type="term" value="F:CAAX-protein geranylgeranyltransferase activity"/>
    <property type="evidence" value="ECO:0007669"/>
    <property type="project" value="TreeGrafter"/>
</dbReference>
<dbReference type="GO" id="GO:0005953">
    <property type="term" value="C:CAAX-protein geranylgeranyltransferase complex"/>
    <property type="evidence" value="ECO:0007669"/>
    <property type="project" value="TreeGrafter"/>
</dbReference>
<dbReference type="AlphaFoldDB" id="A0A0B2VD05"/>
<keyword evidence="5" id="KW-0479">Metal-binding</keyword>
<comment type="similarity">
    <text evidence="2">Belongs to the protein prenyltransferase subunit beta family.</text>
</comment>
<feature type="domain" description="Prenyltransferase alpha-alpha toroid" evidence="8">
    <location>
        <begin position="651"/>
        <end position="907"/>
    </location>
</feature>
<evidence type="ECO:0000256" key="1">
    <source>
        <dbReference type="ARBA" id="ARBA00001947"/>
    </source>
</evidence>
<accession>A0A0B2VD05</accession>
<name>A0A0B2VD05_TOXCA</name>
<evidence type="ECO:0000256" key="3">
    <source>
        <dbReference type="ARBA" id="ARBA00022602"/>
    </source>
</evidence>
<keyword evidence="7" id="KW-0862">Zinc</keyword>
<keyword evidence="6" id="KW-0677">Repeat</keyword>
<dbReference type="Proteomes" id="UP000031036">
    <property type="component" value="Unassembled WGS sequence"/>
</dbReference>